<dbReference type="GO" id="GO:0016579">
    <property type="term" value="P:protein deubiquitination"/>
    <property type="evidence" value="ECO:0007669"/>
    <property type="project" value="TreeGrafter"/>
</dbReference>
<dbReference type="GO" id="GO:0006511">
    <property type="term" value="P:ubiquitin-dependent protein catabolic process"/>
    <property type="evidence" value="ECO:0007669"/>
    <property type="project" value="UniProtKB-UniRule"/>
</dbReference>
<evidence type="ECO:0000313" key="11">
    <source>
        <dbReference type="Proteomes" id="UP000750711"/>
    </source>
</evidence>
<feature type="site" description="Important for enzyme activity" evidence="6">
    <location>
        <position position="232"/>
    </location>
</feature>
<organism evidence="10 11">
    <name type="scientific">Trichoglossum hirsutum</name>
    <dbReference type="NCBI Taxonomy" id="265104"/>
    <lineage>
        <taxon>Eukaryota</taxon>
        <taxon>Fungi</taxon>
        <taxon>Dikarya</taxon>
        <taxon>Ascomycota</taxon>
        <taxon>Pezizomycotina</taxon>
        <taxon>Geoglossomycetes</taxon>
        <taxon>Geoglossales</taxon>
        <taxon>Geoglossaceae</taxon>
        <taxon>Trichoglossum</taxon>
    </lineage>
</organism>
<evidence type="ECO:0000256" key="2">
    <source>
        <dbReference type="ARBA" id="ARBA00022670"/>
    </source>
</evidence>
<name>A0A9P8LE81_9PEZI</name>
<dbReference type="GO" id="GO:0004843">
    <property type="term" value="F:cysteine-type deubiquitinase activity"/>
    <property type="evidence" value="ECO:0007669"/>
    <property type="project" value="UniProtKB-UniRule"/>
</dbReference>
<evidence type="ECO:0000256" key="7">
    <source>
        <dbReference type="RuleBase" id="RU361215"/>
    </source>
</evidence>
<dbReference type="EMBL" id="JAGHQM010000323">
    <property type="protein sequence ID" value="KAH0562573.1"/>
    <property type="molecule type" value="Genomic_DNA"/>
</dbReference>
<feature type="active site" description="Proton donor" evidence="6">
    <location>
        <position position="217"/>
    </location>
</feature>
<feature type="active site" description="Nucleophile" evidence="6">
    <location>
        <position position="127"/>
    </location>
</feature>
<dbReference type="Gene3D" id="3.40.532.10">
    <property type="entry name" value="Peptidase C12, ubiquitin carboxyl-terminal hydrolase"/>
    <property type="match status" value="1"/>
</dbReference>
<keyword evidence="11" id="KW-1185">Reference proteome</keyword>
<comment type="caution">
    <text evidence="10">The sequence shown here is derived from an EMBL/GenBank/DDBJ whole genome shotgun (WGS) entry which is preliminary data.</text>
</comment>
<evidence type="ECO:0000256" key="8">
    <source>
        <dbReference type="SAM" id="MobiDB-lite"/>
    </source>
</evidence>
<feature type="domain" description="UCH catalytic" evidence="9">
    <location>
        <begin position="48"/>
        <end position="278"/>
    </location>
</feature>
<comment type="similarity">
    <text evidence="6 7">Belongs to the peptidase C12 family.</text>
</comment>
<evidence type="ECO:0000256" key="3">
    <source>
        <dbReference type="ARBA" id="ARBA00022786"/>
    </source>
</evidence>
<gene>
    <name evidence="10" type="ORF">GP486_002740</name>
</gene>
<accession>A0A9P8LE81</accession>
<keyword evidence="5 6" id="KW-0788">Thiol protease</keyword>
<dbReference type="CDD" id="cd09617">
    <property type="entry name" value="Peptidase_C12_UCH37_BAP1"/>
    <property type="match status" value="1"/>
</dbReference>
<dbReference type="PROSITE" id="PS52048">
    <property type="entry name" value="UCH_DOMAIN"/>
    <property type="match status" value="1"/>
</dbReference>
<dbReference type="Pfam" id="PF01088">
    <property type="entry name" value="Peptidase_C12"/>
    <property type="match status" value="1"/>
</dbReference>
<keyword evidence="2 6" id="KW-0645">Protease</keyword>
<dbReference type="InterPro" id="IPR001578">
    <property type="entry name" value="Peptidase_C12_UCH"/>
</dbReference>
<comment type="catalytic activity">
    <reaction evidence="1 6 7">
        <text>Thiol-dependent hydrolysis of ester, thioester, amide, peptide and isopeptide bonds formed by the C-terminal Gly of ubiquitin (a 76-residue protein attached to proteins as an intracellular targeting signal).</text>
        <dbReference type="EC" id="3.4.19.12"/>
    </reaction>
</comment>
<dbReference type="PROSITE" id="PS52049">
    <property type="entry name" value="ULD"/>
    <property type="match status" value="1"/>
</dbReference>
<evidence type="ECO:0000259" key="9">
    <source>
        <dbReference type="PROSITE" id="PS52048"/>
    </source>
</evidence>
<proteinExistence type="inferred from homology"/>
<sequence length="430" mass="48492">MADRAKRRRITVKNVANGDEPASETSTEGGVKPPFLPARTEDRMNWKGWCEIESEPAFFSVMLREFGIQGVKVQEVFTMDEEILAGLSKPVHGLIFLFRWREDDPDKQEPSCPEEVWFANQTNSNACATIALLNIVNNIPSLDLGENLESFRRFTRDFTPALRGYSIGNFEFARQIHNSFARKMDMLNIDLALRNEATAKGQRGRQAGDNSGEAGFHFIALVPIGEHVWKLDGLERQPQRLGKIGKQDWLDLATPVIQDMMLQYASDEEQFVLLAVVQDPLKTLRPQLAENVATLNKANGRLDEIMPDWRELEIQNGTDDMVEGAIHGPDATYGITADMIQEASIKGPAAKKLCPGEAEKVMSLRGDILQEQRVIRAEIRSEEQTQAEEAEKAASRRHDYGPTVQMWLKMLHHKGQLKPLLEELDLLGHH</sequence>
<evidence type="ECO:0000256" key="6">
    <source>
        <dbReference type="PROSITE-ProRule" id="PRU01393"/>
    </source>
</evidence>
<protein>
    <recommendedName>
        <fullName evidence="7">Ubiquitin carboxyl-terminal hydrolase</fullName>
        <ecNumber evidence="7">3.4.19.12</ecNumber>
    </recommendedName>
</protein>
<evidence type="ECO:0000256" key="5">
    <source>
        <dbReference type="ARBA" id="ARBA00022807"/>
    </source>
</evidence>
<evidence type="ECO:0000313" key="10">
    <source>
        <dbReference type="EMBL" id="KAH0562573.1"/>
    </source>
</evidence>
<dbReference type="SUPFAM" id="SSF54001">
    <property type="entry name" value="Cysteine proteinases"/>
    <property type="match status" value="1"/>
</dbReference>
<dbReference type="AlphaFoldDB" id="A0A9P8LE81"/>
<keyword evidence="3 6" id="KW-0833">Ubl conjugation pathway</keyword>
<evidence type="ECO:0000256" key="4">
    <source>
        <dbReference type="ARBA" id="ARBA00022801"/>
    </source>
</evidence>
<evidence type="ECO:0000256" key="1">
    <source>
        <dbReference type="ARBA" id="ARBA00000707"/>
    </source>
</evidence>
<feature type="region of interest" description="Disordered" evidence="8">
    <location>
        <begin position="1"/>
        <end position="37"/>
    </location>
</feature>
<dbReference type="InterPro" id="IPR036959">
    <property type="entry name" value="Peptidase_C12_UCH_sf"/>
</dbReference>
<reference evidence="10" key="1">
    <citation type="submission" date="2021-03" db="EMBL/GenBank/DDBJ databases">
        <title>Comparative genomics and phylogenomic investigation of the class Geoglossomycetes provide insights into ecological specialization and systematics.</title>
        <authorList>
            <person name="Melie T."/>
            <person name="Pirro S."/>
            <person name="Miller A.N."/>
            <person name="Quandt A."/>
        </authorList>
    </citation>
    <scope>NUCLEOTIDE SEQUENCE</scope>
    <source>
        <strain evidence="10">CAQ_001_2017</strain>
    </source>
</reference>
<dbReference type="FunFam" id="3.40.532.10:FF:000010">
    <property type="entry name" value="Ubiquitin carboxyl-terminal hydrolase"/>
    <property type="match status" value="1"/>
</dbReference>
<dbReference type="EC" id="3.4.19.12" evidence="7"/>
<dbReference type="PRINTS" id="PR00707">
    <property type="entry name" value="UBCTHYDRLASE"/>
</dbReference>
<dbReference type="Proteomes" id="UP000750711">
    <property type="component" value="Unassembled WGS sequence"/>
</dbReference>
<feature type="site" description="Transition state stabilizer" evidence="6">
    <location>
        <position position="121"/>
    </location>
</feature>
<dbReference type="PANTHER" id="PTHR10589:SF29">
    <property type="entry name" value="UBIQUITIN CARBOXYL-TERMINAL HYDROLASE"/>
    <property type="match status" value="1"/>
</dbReference>
<keyword evidence="4 6" id="KW-0378">Hydrolase</keyword>
<dbReference type="PANTHER" id="PTHR10589">
    <property type="entry name" value="UBIQUITIN CARBOXYL-TERMINAL HYDROLASE"/>
    <property type="match status" value="1"/>
</dbReference>
<dbReference type="GO" id="GO:0005737">
    <property type="term" value="C:cytoplasm"/>
    <property type="evidence" value="ECO:0007669"/>
    <property type="project" value="TreeGrafter"/>
</dbReference>
<dbReference type="InterPro" id="IPR038765">
    <property type="entry name" value="Papain-like_cys_pep_sf"/>
</dbReference>
<feature type="compositionally biased region" description="Basic residues" evidence="8">
    <location>
        <begin position="1"/>
        <end position="11"/>
    </location>
</feature>